<dbReference type="EMBL" id="CP071090">
    <property type="protein sequence ID" value="QSQ27796.1"/>
    <property type="molecule type" value="Genomic_DNA"/>
</dbReference>
<dbReference type="Proteomes" id="UP000662747">
    <property type="component" value="Chromosome"/>
</dbReference>
<evidence type="ECO:0000256" key="9">
    <source>
        <dbReference type="SAM" id="MobiDB-lite"/>
    </source>
</evidence>
<dbReference type="PANTHER" id="PTHR23151">
    <property type="entry name" value="DIHYDROLIPOAMIDE ACETYL/SUCCINYL-TRANSFERASE-RELATED"/>
    <property type="match status" value="1"/>
</dbReference>
<dbReference type="PROSITE" id="PS51826">
    <property type="entry name" value="PSBD"/>
    <property type="match status" value="1"/>
</dbReference>
<evidence type="ECO:0000256" key="6">
    <source>
        <dbReference type="ARBA" id="ARBA00025211"/>
    </source>
</evidence>
<dbReference type="SUPFAM" id="SSF47005">
    <property type="entry name" value="Peripheral subunit-binding domain of 2-oxo acid dehydrogenase complex"/>
    <property type="match status" value="1"/>
</dbReference>
<organism evidence="12 13">
    <name type="scientific">Pyxidicoccus parkwayensis</name>
    <dbReference type="NCBI Taxonomy" id="2813578"/>
    <lineage>
        <taxon>Bacteria</taxon>
        <taxon>Pseudomonadati</taxon>
        <taxon>Myxococcota</taxon>
        <taxon>Myxococcia</taxon>
        <taxon>Myxococcales</taxon>
        <taxon>Cystobacterineae</taxon>
        <taxon>Myxococcaceae</taxon>
        <taxon>Pyxidicoccus</taxon>
    </lineage>
</organism>
<dbReference type="Pfam" id="PF00198">
    <property type="entry name" value="2-oxoacid_dh"/>
    <property type="match status" value="1"/>
</dbReference>
<dbReference type="InterPro" id="IPR000089">
    <property type="entry name" value="Biotin_lipoyl"/>
</dbReference>
<comment type="subunit">
    <text evidence="2">Forms a 24-polypeptide structural core with octahedral symmetry.</text>
</comment>
<comment type="cofactor">
    <cofactor evidence="8">
        <name>(R)-lipoate</name>
        <dbReference type="ChEBI" id="CHEBI:83088"/>
    </cofactor>
    <text evidence="8">Binds 2 lipoyl cofactors covalently.</text>
</comment>
<feature type="region of interest" description="Disordered" evidence="9">
    <location>
        <begin position="100"/>
        <end position="125"/>
    </location>
</feature>
<evidence type="ECO:0000313" key="13">
    <source>
        <dbReference type="Proteomes" id="UP000662747"/>
    </source>
</evidence>
<feature type="compositionally biased region" description="Low complexity" evidence="9">
    <location>
        <begin position="224"/>
        <end position="238"/>
    </location>
</feature>
<dbReference type="PROSITE" id="PS00189">
    <property type="entry name" value="LIPOYL"/>
    <property type="match status" value="2"/>
</dbReference>
<evidence type="ECO:0000256" key="1">
    <source>
        <dbReference type="ARBA" id="ARBA00007317"/>
    </source>
</evidence>
<dbReference type="InterPro" id="IPR036625">
    <property type="entry name" value="E3-bd_dom_sf"/>
</dbReference>
<name>A0ABX7PBE9_9BACT</name>
<reference evidence="12 13" key="1">
    <citation type="submission" date="2021-02" db="EMBL/GenBank/DDBJ databases">
        <title>De Novo genome assembly of isolated myxobacteria.</title>
        <authorList>
            <person name="Stevens D.C."/>
        </authorList>
    </citation>
    <scope>NUCLEOTIDE SEQUENCE [LARGE SCALE GENOMIC DNA]</scope>
    <source>
        <strain evidence="13">SCPEA02</strain>
    </source>
</reference>
<comment type="function">
    <text evidence="6">The pyruvate dehydrogenase complex catalyzes the overall conversion of pyruvate to acetyl-CoA and CO(2). It contains multiple copies of three enzymatic components: pyruvate dehydrogenase (E1), dihydrolipoamide acetyltransferase (E2) and lipoamide dehydrogenase (E3).</text>
</comment>
<dbReference type="CDD" id="cd06849">
    <property type="entry name" value="lipoyl_domain"/>
    <property type="match status" value="2"/>
</dbReference>
<evidence type="ECO:0000256" key="3">
    <source>
        <dbReference type="ARBA" id="ARBA00022679"/>
    </source>
</evidence>
<comment type="similarity">
    <text evidence="1 8">Belongs to the 2-oxoacid dehydrogenase family.</text>
</comment>
<dbReference type="InterPro" id="IPR011053">
    <property type="entry name" value="Single_hybrid_motif"/>
</dbReference>
<dbReference type="Gene3D" id="2.40.50.100">
    <property type="match status" value="2"/>
</dbReference>
<evidence type="ECO:0000256" key="7">
    <source>
        <dbReference type="ARBA" id="ARBA00048370"/>
    </source>
</evidence>
<evidence type="ECO:0000256" key="4">
    <source>
        <dbReference type="ARBA" id="ARBA00022823"/>
    </source>
</evidence>
<feature type="compositionally biased region" description="Low complexity" evidence="9">
    <location>
        <begin position="100"/>
        <end position="122"/>
    </location>
</feature>
<dbReference type="PROSITE" id="PS50968">
    <property type="entry name" value="BIOTINYL_LIPOYL"/>
    <property type="match status" value="2"/>
</dbReference>
<dbReference type="GO" id="GO:0004742">
    <property type="term" value="F:dihydrolipoyllysine-residue acetyltransferase activity"/>
    <property type="evidence" value="ECO:0007669"/>
    <property type="project" value="UniProtKB-EC"/>
</dbReference>
<dbReference type="SUPFAM" id="SSF52777">
    <property type="entry name" value="CoA-dependent acyltransferases"/>
    <property type="match status" value="1"/>
</dbReference>
<feature type="region of interest" description="Disordered" evidence="9">
    <location>
        <begin position="214"/>
        <end position="241"/>
    </location>
</feature>
<dbReference type="InterPro" id="IPR045257">
    <property type="entry name" value="E2/Pdx1"/>
</dbReference>
<dbReference type="EC" id="2.3.1.12" evidence="8"/>
<keyword evidence="3 8" id="KW-0808">Transferase</keyword>
<dbReference type="Gene3D" id="4.10.320.10">
    <property type="entry name" value="E3-binding domain"/>
    <property type="match status" value="1"/>
</dbReference>
<feature type="domain" description="Lipoyl-binding" evidence="10">
    <location>
        <begin position="130"/>
        <end position="205"/>
    </location>
</feature>
<keyword evidence="13" id="KW-1185">Reference proteome</keyword>
<evidence type="ECO:0000256" key="2">
    <source>
        <dbReference type="ARBA" id="ARBA00011484"/>
    </source>
</evidence>
<feature type="domain" description="Peripheral subunit-binding (PSBD)" evidence="11">
    <location>
        <begin position="258"/>
        <end position="295"/>
    </location>
</feature>
<sequence length="547" mass="56548">MATPIQMPSLSPTMKEGKIIKWLKKVGDKVSSGDAVAEVETDKSNLEIEAYDDGYLLQIVVGEDQMAAVGAPIAYLGAKGEKVDAGKAAAAPAAKPAEAPAAAKAPAPQAPAAQPAAAPPAAAGGGGGNRISVVMPSLSPTMKEGKIVKWLKKVGDKVSSGDAIAELETDKSNLEIEAYDDGTLAEIVIGENQMAAVGAPIAYLTGKGAKAAAAPAPAAPAPKPAATAPASAAPQAPAGGQVVPLRREEPAPAGGRLRASPLAKKIARERGLDINQVRGSGPSGRIVKRDIEEALAKGVAAPAPAAKKAPAAPGARPALGVRPEPQVVPLTSMRKVIAQRMTEVKPGVPHFYLTIEVDMEAAVKVREEAKAMDLKVSVNDLIVKAVAMAVRRYPKINVSLQGDHVVQFGTVDVGIAVALEEGLITPILRDADQKGLQAIATEVRELAERARKRALKPDEYTGGSITVSNLGMYGIDQFVAVINPPQASILAVGAVADKAVVVNGQLAVRKMMTATLSCDHRVIDGAIGAEFLRELRGLLEHPTRLLF</sequence>
<dbReference type="PANTHER" id="PTHR23151:SF90">
    <property type="entry name" value="DIHYDROLIPOYLLYSINE-RESIDUE ACETYLTRANSFERASE COMPONENT OF PYRUVATE DEHYDROGENASE COMPLEX, MITOCHONDRIAL-RELATED"/>
    <property type="match status" value="1"/>
</dbReference>
<dbReference type="SUPFAM" id="SSF51230">
    <property type="entry name" value="Single hybrid motif"/>
    <property type="match status" value="2"/>
</dbReference>
<dbReference type="InterPro" id="IPR006257">
    <property type="entry name" value="LAT1"/>
</dbReference>
<evidence type="ECO:0000256" key="8">
    <source>
        <dbReference type="RuleBase" id="RU361137"/>
    </source>
</evidence>
<keyword evidence="5 8" id="KW-0012">Acyltransferase</keyword>
<comment type="catalytic activity">
    <reaction evidence="7 8">
        <text>N(6)-[(R)-dihydrolipoyl]-L-lysyl-[protein] + acetyl-CoA = N(6)-[(R)-S(8)-acetyldihydrolipoyl]-L-lysyl-[protein] + CoA</text>
        <dbReference type="Rhea" id="RHEA:17017"/>
        <dbReference type="Rhea" id="RHEA-COMP:10475"/>
        <dbReference type="Rhea" id="RHEA-COMP:10478"/>
        <dbReference type="ChEBI" id="CHEBI:57287"/>
        <dbReference type="ChEBI" id="CHEBI:57288"/>
        <dbReference type="ChEBI" id="CHEBI:83100"/>
        <dbReference type="ChEBI" id="CHEBI:83111"/>
        <dbReference type="EC" id="2.3.1.12"/>
    </reaction>
</comment>
<keyword evidence="12" id="KW-0670">Pyruvate</keyword>
<dbReference type="InterPro" id="IPR001078">
    <property type="entry name" value="2-oxoacid_DH_actylTfrase"/>
</dbReference>
<keyword evidence="4 8" id="KW-0450">Lipoyl</keyword>
<evidence type="ECO:0000313" key="12">
    <source>
        <dbReference type="EMBL" id="QSQ27796.1"/>
    </source>
</evidence>
<evidence type="ECO:0000259" key="11">
    <source>
        <dbReference type="PROSITE" id="PS51826"/>
    </source>
</evidence>
<evidence type="ECO:0000259" key="10">
    <source>
        <dbReference type="PROSITE" id="PS50968"/>
    </source>
</evidence>
<protein>
    <recommendedName>
        <fullName evidence="8">Acetyltransferase component of pyruvate dehydrogenase complex</fullName>
        <ecNumber evidence="8">2.3.1.12</ecNumber>
    </recommendedName>
</protein>
<dbReference type="Pfam" id="PF00364">
    <property type="entry name" value="Biotin_lipoyl"/>
    <property type="match status" value="2"/>
</dbReference>
<evidence type="ECO:0000256" key="5">
    <source>
        <dbReference type="ARBA" id="ARBA00023315"/>
    </source>
</evidence>
<dbReference type="RefSeq" id="WP_206729312.1">
    <property type="nucleotide sequence ID" value="NZ_CP071090.1"/>
</dbReference>
<dbReference type="NCBIfam" id="TIGR01349">
    <property type="entry name" value="PDHac_trf_mito"/>
    <property type="match status" value="1"/>
</dbReference>
<dbReference type="InterPro" id="IPR003016">
    <property type="entry name" value="2-oxoA_DH_lipoyl-BS"/>
</dbReference>
<proteinExistence type="inferred from homology"/>
<dbReference type="InterPro" id="IPR004167">
    <property type="entry name" value="PSBD"/>
</dbReference>
<dbReference type="Pfam" id="PF02817">
    <property type="entry name" value="E3_binding"/>
    <property type="match status" value="1"/>
</dbReference>
<gene>
    <name evidence="12" type="ORF">JY651_24110</name>
</gene>
<dbReference type="Gene3D" id="3.30.559.10">
    <property type="entry name" value="Chloramphenicol acetyltransferase-like domain"/>
    <property type="match status" value="1"/>
</dbReference>
<accession>A0ABX7PBE9</accession>
<dbReference type="InterPro" id="IPR023213">
    <property type="entry name" value="CAT-like_dom_sf"/>
</dbReference>
<feature type="domain" description="Lipoyl-binding" evidence="10">
    <location>
        <begin position="2"/>
        <end position="77"/>
    </location>
</feature>